<evidence type="ECO:0000256" key="2">
    <source>
        <dbReference type="ARBA" id="ARBA00004370"/>
    </source>
</evidence>
<evidence type="ECO:0000313" key="15">
    <source>
        <dbReference type="Proteomes" id="UP000673375"/>
    </source>
</evidence>
<name>A0ABS4CRH4_9ENTE</name>
<dbReference type="Pfam" id="PF00512">
    <property type="entry name" value="HisKA"/>
    <property type="match status" value="1"/>
</dbReference>
<keyword evidence="10 11" id="KW-0472">Membrane</keyword>
<reference evidence="14 15" key="1">
    <citation type="submission" date="2020-12" db="EMBL/GenBank/DDBJ databases">
        <title>Vagococcus allomyrinae sp. nov. and Enterococcus lavae sp. nov., isolated from the larvae of Allomyrina dichotoma.</title>
        <authorList>
            <person name="Lee S.D."/>
        </authorList>
    </citation>
    <scope>NUCLEOTIDE SEQUENCE [LARGE SCALE GENOMIC DNA]</scope>
    <source>
        <strain evidence="14 15">BWM-S5</strain>
    </source>
</reference>
<sequence>MKKNKRRADWRNSMQYRLSIRFILLLTCSILVLSLSIVGIALTELYESTREQGALFVDTMEKAETNSQEEWLDFLETYTSGENSPYYARIVLESGEVIYSYSARELFSDFSQFRQLLFFSDILWTDDFEPYYYVSVDKGGNKAAVLIEMEDKLDLVEGIVSLTFVLTLLIVIIGSVITYRFARNFSQPLTRMNHEISSLRLDEQQSGELTVPDSPQEVKTVSESFNQLLDQQRKSLEREKQFVADASHELRTPLAAIRGHVNLINRRGEQHPEVIPKSISFIDRESKRMEEMVKQLLTLGRTTGERKEIDLSQLIFQTVEELQVMMPQQLIMEIEKQVVVFGNHEHFYQIVRNLIENAVKYTEADGTITLRLKQSEDQIYFEVADTGIGIADPEKQQIFERFYRADQSRSSKIAGSGIGLSIVRELTLFYGGTICVEDNQPKGSRFILSIPKRLLDK</sequence>
<keyword evidence="5" id="KW-0808">Transferase</keyword>
<dbReference type="SMART" id="SM00388">
    <property type="entry name" value="HisKA"/>
    <property type="match status" value="1"/>
</dbReference>
<protein>
    <recommendedName>
        <fullName evidence="3">histidine kinase</fullName>
        <ecNumber evidence="3">2.7.13.3</ecNumber>
    </recommendedName>
</protein>
<comment type="caution">
    <text evidence="14">The sequence shown here is derived from an EMBL/GenBank/DDBJ whole genome shotgun (WGS) entry which is preliminary data.</text>
</comment>
<dbReference type="InterPro" id="IPR003594">
    <property type="entry name" value="HATPase_dom"/>
</dbReference>
<dbReference type="GO" id="GO:0016301">
    <property type="term" value="F:kinase activity"/>
    <property type="evidence" value="ECO:0007669"/>
    <property type="project" value="UniProtKB-KW"/>
</dbReference>
<proteinExistence type="predicted"/>
<dbReference type="Gene3D" id="3.30.565.10">
    <property type="entry name" value="Histidine kinase-like ATPase, C-terminal domain"/>
    <property type="match status" value="1"/>
</dbReference>
<evidence type="ECO:0000259" key="12">
    <source>
        <dbReference type="PROSITE" id="PS50109"/>
    </source>
</evidence>
<evidence type="ECO:0000256" key="11">
    <source>
        <dbReference type="SAM" id="Phobius"/>
    </source>
</evidence>
<comment type="subcellular location">
    <subcellularLocation>
        <location evidence="2">Membrane</location>
    </subcellularLocation>
</comment>
<dbReference type="PROSITE" id="PS50109">
    <property type="entry name" value="HIS_KIN"/>
    <property type="match status" value="1"/>
</dbReference>
<dbReference type="InterPro" id="IPR050428">
    <property type="entry name" value="TCS_sensor_his_kinase"/>
</dbReference>
<evidence type="ECO:0000259" key="13">
    <source>
        <dbReference type="PROSITE" id="PS50885"/>
    </source>
</evidence>
<dbReference type="Gene3D" id="6.10.340.10">
    <property type="match status" value="1"/>
</dbReference>
<keyword evidence="9" id="KW-0902">Two-component regulatory system</keyword>
<dbReference type="PRINTS" id="PR00344">
    <property type="entry name" value="BCTRLSENSOR"/>
</dbReference>
<dbReference type="SMART" id="SM00387">
    <property type="entry name" value="HATPase_c"/>
    <property type="match status" value="1"/>
</dbReference>
<feature type="domain" description="HAMP" evidence="13">
    <location>
        <begin position="183"/>
        <end position="237"/>
    </location>
</feature>
<dbReference type="CDD" id="cd00075">
    <property type="entry name" value="HATPase"/>
    <property type="match status" value="1"/>
</dbReference>
<dbReference type="CDD" id="cd00082">
    <property type="entry name" value="HisKA"/>
    <property type="match status" value="1"/>
</dbReference>
<evidence type="ECO:0000256" key="6">
    <source>
        <dbReference type="ARBA" id="ARBA00022692"/>
    </source>
</evidence>
<evidence type="ECO:0000256" key="5">
    <source>
        <dbReference type="ARBA" id="ARBA00022679"/>
    </source>
</evidence>
<evidence type="ECO:0000256" key="9">
    <source>
        <dbReference type="ARBA" id="ARBA00023012"/>
    </source>
</evidence>
<dbReference type="InterPro" id="IPR004358">
    <property type="entry name" value="Sig_transdc_His_kin-like_C"/>
</dbReference>
<evidence type="ECO:0000256" key="1">
    <source>
        <dbReference type="ARBA" id="ARBA00000085"/>
    </source>
</evidence>
<gene>
    <name evidence="14" type="ORF">I6N96_18990</name>
</gene>
<keyword evidence="7 14" id="KW-0418">Kinase</keyword>
<dbReference type="SUPFAM" id="SSF55874">
    <property type="entry name" value="ATPase domain of HSP90 chaperone/DNA topoisomerase II/histidine kinase"/>
    <property type="match status" value="1"/>
</dbReference>
<dbReference type="PANTHER" id="PTHR45436">
    <property type="entry name" value="SENSOR HISTIDINE KINASE YKOH"/>
    <property type="match status" value="1"/>
</dbReference>
<dbReference type="InterPro" id="IPR036890">
    <property type="entry name" value="HATPase_C_sf"/>
</dbReference>
<comment type="catalytic activity">
    <reaction evidence="1">
        <text>ATP + protein L-histidine = ADP + protein N-phospho-L-histidine.</text>
        <dbReference type="EC" id="2.7.13.3"/>
    </reaction>
</comment>
<evidence type="ECO:0000256" key="4">
    <source>
        <dbReference type="ARBA" id="ARBA00022553"/>
    </source>
</evidence>
<keyword evidence="8 11" id="KW-1133">Transmembrane helix</keyword>
<dbReference type="InterPro" id="IPR036097">
    <property type="entry name" value="HisK_dim/P_sf"/>
</dbReference>
<dbReference type="InterPro" id="IPR005467">
    <property type="entry name" value="His_kinase_dom"/>
</dbReference>
<dbReference type="InterPro" id="IPR003660">
    <property type="entry name" value="HAMP_dom"/>
</dbReference>
<feature type="domain" description="Histidine kinase" evidence="12">
    <location>
        <begin position="245"/>
        <end position="454"/>
    </location>
</feature>
<dbReference type="SUPFAM" id="SSF47384">
    <property type="entry name" value="Homodimeric domain of signal transducing histidine kinase"/>
    <property type="match status" value="1"/>
</dbReference>
<dbReference type="PANTHER" id="PTHR45436:SF5">
    <property type="entry name" value="SENSOR HISTIDINE KINASE TRCS"/>
    <property type="match status" value="1"/>
</dbReference>
<evidence type="ECO:0000256" key="7">
    <source>
        <dbReference type="ARBA" id="ARBA00022777"/>
    </source>
</evidence>
<dbReference type="EC" id="2.7.13.3" evidence="3"/>
<evidence type="ECO:0000256" key="3">
    <source>
        <dbReference type="ARBA" id="ARBA00012438"/>
    </source>
</evidence>
<dbReference type="EMBL" id="JAEDXU010000015">
    <property type="protein sequence ID" value="MBP1048384.1"/>
    <property type="molecule type" value="Genomic_DNA"/>
</dbReference>
<dbReference type="Gene3D" id="1.10.287.130">
    <property type="match status" value="1"/>
</dbReference>
<dbReference type="Proteomes" id="UP000673375">
    <property type="component" value="Unassembled WGS sequence"/>
</dbReference>
<keyword evidence="4" id="KW-0597">Phosphoprotein</keyword>
<feature type="transmembrane region" description="Helical" evidence="11">
    <location>
        <begin position="20"/>
        <end position="42"/>
    </location>
</feature>
<dbReference type="InterPro" id="IPR003661">
    <property type="entry name" value="HisK_dim/P_dom"/>
</dbReference>
<accession>A0ABS4CRH4</accession>
<keyword evidence="6 11" id="KW-0812">Transmembrane</keyword>
<organism evidence="14 15">
    <name type="scientific">Enterococcus larvae</name>
    <dbReference type="NCBI Taxonomy" id="2794352"/>
    <lineage>
        <taxon>Bacteria</taxon>
        <taxon>Bacillati</taxon>
        <taxon>Bacillota</taxon>
        <taxon>Bacilli</taxon>
        <taxon>Lactobacillales</taxon>
        <taxon>Enterococcaceae</taxon>
        <taxon>Enterococcus</taxon>
    </lineage>
</organism>
<evidence type="ECO:0000256" key="8">
    <source>
        <dbReference type="ARBA" id="ARBA00022989"/>
    </source>
</evidence>
<dbReference type="PROSITE" id="PS50885">
    <property type="entry name" value="HAMP"/>
    <property type="match status" value="1"/>
</dbReference>
<feature type="transmembrane region" description="Helical" evidence="11">
    <location>
        <begin position="159"/>
        <end position="182"/>
    </location>
</feature>
<keyword evidence="15" id="KW-1185">Reference proteome</keyword>
<dbReference type="Pfam" id="PF02518">
    <property type="entry name" value="HATPase_c"/>
    <property type="match status" value="1"/>
</dbReference>
<dbReference type="RefSeq" id="WP_209559148.1">
    <property type="nucleotide sequence ID" value="NZ_JAEDXU010000015.1"/>
</dbReference>
<evidence type="ECO:0000313" key="14">
    <source>
        <dbReference type="EMBL" id="MBP1048384.1"/>
    </source>
</evidence>
<evidence type="ECO:0000256" key="10">
    <source>
        <dbReference type="ARBA" id="ARBA00023136"/>
    </source>
</evidence>